<dbReference type="Proteomes" id="UP000887565">
    <property type="component" value="Unplaced"/>
</dbReference>
<evidence type="ECO:0000313" key="1">
    <source>
        <dbReference type="Proteomes" id="UP000887565"/>
    </source>
</evidence>
<name>A0A915L9S3_ROMCU</name>
<protein>
    <submittedName>
        <fullName evidence="2">Uncharacterized protein</fullName>
    </submittedName>
</protein>
<accession>A0A915L9S3</accession>
<evidence type="ECO:0000313" key="2">
    <source>
        <dbReference type="WBParaSite" id="nRc.2.0.1.t47163-RA"/>
    </source>
</evidence>
<organism evidence="1 2">
    <name type="scientific">Romanomermis culicivorax</name>
    <name type="common">Nematode worm</name>
    <dbReference type="NCBI Taxonomy" id="13658"/>
    <lineage>
        <taxon>Eukaryota</taxon>
        <taxon>Metazoa</taxon>
        <taxon>Ecdysozoa</taxon>
        <taxon>Nematoda</taxon>
        <taxon>Enoplea</taxon>
        <taxon>Dorylaimia</taxon>
        <taxon>Mermithida</taxon>
        <taxon>Mermithoidea</taxon>
        <taxon>Mermithidae</taxon>
        <taxon>Romanomermis</taxon>
    </lineage>
</organism>
<proteinExistence type="predicted"/>
<dbReference type="WBParaSite" id="nRc.2.0.1.t47163-RA">
    <property type="protein sequence ID" value="nRc.2.0.1.t47163-RA"/>
    <property type="gene ID" value="nRc.2.0.1.g47163"/>
</dbReference>
<reference evidence="2" key="1">
    <citation type="submission" date="2022-11" db="UniProtKB">
        <authorList>
            <consortium name="WormBaseParasite"/>
        </authorList>
    </citation>
    <scope>IDENTIFICATION</scope>
</reference>
<sequence length="210" mass="24055">MQIKKVDDQRRKHLHSNGAPQKDERLCPDCSKTRPCCAYGPCNIFCCNCDRECRGTMLICKECPKSGGPRCEDEWLITGREDVRTCDLDRAKRTTSEHLTVAQTRYTCSVLKQWQFLKEKFLASQKEKQVINLNFKLNCKQVKLYKAQDALEQLNTAVARITNNVPTIQTIKQIIGAISNQFQAQQLHIQREIEEPAQAMNACFSTLAEQ</sequence>
<dbReference type="AlphaFoldDB" id="A0A915L9S3"/>
<keyword evidence="1" id="KW-1185">Reference proteome</keyword>